<dbReference type="Pfam" id="PF07977">
    <property type="entry name" value="FabA"/>
    <property type="match status" value="1"/>
</dbReference>
<dbReference type="SUPFAM" id="SSF54637">
    <property type="entry name" value="Thioesterase/thiol ester dehydrase-isomerase"/>
    <property type="match status" value="1"/>
</dbReference>
<dbReference type="EMBL" id="CP029788">
    <property type="protein sequence ID" value="AWT44331.1"/>
    <property type="molecule type" value="Genomic_DNA"/>
</dbReference>
<organism evidence="1 2">
    <name type="scientific">Streptomyces actuosus</name>
    <dbReference type="NCBI Taxonomy" id="1885"/>
    <lineage>
        <taxon>Bacteria</taxon>
        <taxon>Bacillati</taxon>
        <taxon>Actinomycetota</taxon>
        <taxon>Actinomycetes</taxon>
        <taxon>Kitasatosporales</taxon>
        <taxon>Streptomycetaceae</taxon>
        <taxon>Streptomyces</taxon>
    </lineage>
</organism>
<accession>A0A2U9P584</accession>
<dbReference type="AlphaFoldDB" id="A0A2U9P584"/>
<name>A0A2U9P584_STRAS</name>
<sequence length="157" mass="16658">MTTTTYPDPADLLPYGHPALQVDRIVRHEPGALEAVKAVTYHELDAHVGDSRPGRFPASLTLESFLQACGLLLMRETADAGPDARPLLIFGSARGVRVAGAARAGELLVHSVELVDRDEETATFTGVSRAGDGRTVLEVDRAITLLRSAGSLDGTGR</sequence>
<dbReference type="Gene3D" id="3.10.129.10">
    <property type="entry name" value="Hotdog Thioesterase"/>
    <property type="match status" value="1"/>
</dbReference>
<evidence type="ECO:0000313" key="2">
    <source>
        <dbReference type="Proteomes" id="UP000247634"/>
    </source>
</evidence>
<keyword evidence="2" id="KW-1185">Reference proteome</keyword>
<dbReference type="OrthoDB" id="9772788at2"/>
<dbReference type="RefSeq" id="WP_110629233.1">
    <property type="nucleotide sequence ID" value="NZ_CP029788.1"/>
</dbReference>
<reference evidence="1 2" key="1">
    <citation type="submission" date="2018-06" db="EMBL/GenBank/DDBJ databases">
        <title>The complete genome sequence of a nosiheptide producer Streptomyces actuosus ATCC 25421: deducing the ability of producing a new class III lantibiotics.</title>
        <authorList>
            <person name="Liu W."/>
            <person name="Sun F."/>
            <person name="Hu Y."/>
        </authorList>
    </citation>
    <scope>NUCLEOTIDE SEQUENCE [LARGE SCALE GENOMIC DNA]</scope>
    <source>
        <strain evidence="1 2">ATCC 25421</strain>
    </source>
</reference>
<evidence type="ECO:0000313" key="1">
    <source>
        <dbReference type="EMBL" id="AWT44331.1"/>
    </source>
</evidence>
<dbReference type="InterPro" id="IPR013114">
    <property type="entry name" value="FabA_FabZ"/>
</dbReference>
<proteinExistence type="predicted"/>
<evidence type="ECO:0008006" key="3">
    <source>
        <dbReference type="Google" id="ProtNLM"/>
    </source>
</evidence>
<dbReference type="Proteomes" id="UP000247634">
    <property type="component" value="Chromosome"/>
</dbReference>
<dbReference type="KEGG" id="sact:DMT42_19800"/>
<dbReference type="InterPro" id="IPR029069">
    <property type="entry name" value="HotDog_dom_sf"/>
</dbReference>
<gene>
    <name evidence="1" type="ORF">DMT42_19800</name>
</gene>
<protein>
    <recommendedName>
        <fullName evidence="3">3-hydroxyacyl-ACP dehydratase</fullName>
    </recommendedName>
</protein>